<dbReference type="HOGENOM" id="CLU_416883_0_0_1"/>
<dbReference type="Proteomes" id="UP000054279">
    <property type="component" value="Unassembled WGS sequence"/>
</dbReference>
<dbReference type="GO" id="GO:0007031">
    <property type="term" value="P:peroxisome organization"/>
    <property type="evidence" value="ECO:0007669"/>
    <property type="project" value="UniProtKB-ARBA"/>
</dbReference>
<reference evidence="3 4" key="1">
    <citation type="submission" date="2014-06" db="EMBL/GenBank/DDBJ databases">
        <title>Evolutionary Origins and Diversification of the Mycorrhizal Mutualists.</title>
        <authorList>
            <consortium name="DOE Joint Genome Institute"/>
            <consortium name="Mycorrhizal Genomics Consortium"/>
            <person name="Kohler A."/>
            <person name="Kuo A."/>
            <person name="Nagy L.G."/>
            <person name="Floudas D."/>
            <person name="Copeland A."/>
            <person name="Barry K.W."/>
            <person name="Cichocki N."/>
            <person name="Veneault-Fourrey C."/>
            <person name="LaButti K."/>
            <person name="Lindquist E.A."/>
            <person name="Lipzen A."/>
            <person name="Lundell T."/>
            <person name="Morin E."/>
            <person name="Murat C."/>
            <person name="Riley R."/>
            <person name="Ohm R."/>
            <person name="Sun H."/>
            <person name="Tunlid A."/>
            <person name="Henrissat B."/>
            <person name="Grigoriev I.V."/>
            <person name="Hibbett D.S."/>
            <person name="Martin F."/>
        </authorList>
    </citation>
    <scope>NUCLEOTIDE SEQUENCE [LARGE SCALE GENOMIC DNA]</scope>
    <source>
        <strain evidence="3 4">SS14</strain>
    </source>
</reference>
<dbReference type="GO" id="GO:0005778">
    <property type="term" value="C:peroxisomal membrane"/>
    <property type="evidence" value="ECO:0007669"/>
    <property type="project" value="UniProtKB-ARBA"/>
</dbReference>
<evidence type="ECO:0000313" key="3">
    <source>
        <dbReference type="EMBL" id="KIJ26921.1"/>
    </source>
</evidence>
<evidence type="ECO:0000256" key="1">
    <source>
        <dbReference type="SAM" id="MobiDB-lite"/>
    </source>
</evidence>
<sequence>MIRDVEVVKRYTVTWACQAYDAIRCTENTRRGGGTDIVMDPSSSTETATLPPEWMRVGDGDGTEVEGAKKHVEQVLRARRKWYRFLMCGARDEDFEEGSSKAKDTEVAPEVTTFSALGATPAREDGPVDIDFGDGRGTVDELGKEDVYRWAVLYENQRGLTIFSTAYYSSRSLLPRDPPSFAVPDPGDSPPHVHTHAPPNVNMETYPLPDPTWRWVSKSWLVDMRGEGEVQHDGFEYNWFFRRRGWRAQAGFLGAGSWVRRRRWVRLMMRPSDARLAAEAVLDKLGQEYRESEGTETVSEGGDTRVWRGDEGDWTRIRRTMRALGRDGPMLDLWREWLADMLEGKELRVNHGRAATMDEFVQETFEIQPGEIAGKDAVWNERPQREWVLAVLRHHGHDLRVYFVFPDSRVQLRELLTQAGLAQDVFSDAAKVVIEREKKDAKFARPVIFRNARDAINCLSSSLSWISSMSSRSLSAATSRLRLSPTYSPIIRTLLPSPRHVSPRPFALSIPSRSLQTAVQFSRKPTKQSKPIPSLTSRPLSPPVPSNKDLPKARTFVWDYIKSHYLPQNANTLPLVDWNNPKNAIIPKDGGKKPTILLMEAKRRGKAPWHRAIITTQEGIRGIGDASTSHEAANLASSMVLFQYLPLGLVRQANSKYIRAL</sequence>
<protein>
    <recommendedName>
        <fullName evidence="2">TECPR1-like DysF domain-containing protein</fullName>
    </recommendedName>
</protein>
<keyword evidence="4" id="KW-1185">Reference proteome</keyword>
<feature type="compositionally biased region" description="Polar residues" evidence="1">
    <location>
        <begin position="528"/>
        <end position="539"/>
    </location>
</feature>
<dbReference type="InterPro" id="IPR010482">
    <property type="entry name" value="TECPR1-like_DysF"/>
</dbReference>
<dbReference type="Pfam" id="PF06398">
    <property type="entry name" value="Pex24p"/>
    <property type="match status" value="1"/>
</dbReference>
<evidence type="ECO:0000313" key="4">
    <source>
        <dbReference type="Proteomes" id="UP000054279"/>
    </source>
</evidence>
<dbReference type="EMBL" id="KN837352">
    <property type="protein sequence ID" value="KIJ26921.1"/>
    <property type="molecule type" value="Genomic_DNA"/>
</dbReference>
<feature type="domain" description="TECPR1-like DysF" evidence="2">
    <location>
        <begin position="126"/>
        <end position="266"/>
    </location>
</feature>
<evidence type="ECO:0000259" key="2">
    <source>
        <dbReference type="Pfam" id="PF06398"/>
    </source>
</evidence>
<proteinExistence type="predicted"/>
<name>A0A0C9UN90_SPHS4</name>
<accession>A0A0C9UN90</accession>
<dbReference type="AlphaFoldDB" id="A0A0C9UN90"/>
<organism evidence="3 4">
    <name type="scientific">Sphaerobolus stellatus (strain SS14)</name>
    <dbReference type="NCBI Taxonomy" id="990650"/>
    <lineage>
        <taxon>Eukaryota</taxon>
        <taxon>Fungi</taxon>
        <taxon>Dikarya</taxon>
        <taxon>Basidiomycota</taxon>
        <taxon>Agaricomycotina</taxon>
        <taxon>Agaricomycetes</taxon>
        <taxon>Phallomycetidae</taxon>
        <taxon>Geastrales</taxon>
        <taxon>Sphaerobolaceae</taxon>
        <taxon>Sphaerobolus</taxon>
    </lineage>
</organism>
<gene>
    <name evidence="3" type="ORF">M422DRAFT_71809</name>
</gene>
<feature type="region of interest" description="Disordered" evidence="1">
    <location>
        <begin position="519"/>
        <end position="546"/>
    </location>
</feature>
<dbReference type="OrthoDB" id="72441at2759"/>